<dbReference type="AlphaFoldDB" id="A0A1J1HZI2"/>
<evidence type="ECO:0000313" key="1">
    <source>
        <dbReference type="EMBL" id="CRK93519.1"/>
    </source>
</evidence>
<accession>A0A1J1HZI2</accession>
<keyword evidence="2" id="KW-1185">Reference proteome</keyword>
<name>A0A1J1HZI2_9DIPT</name>
<gene>
    <name evidence="1" type="ORF">CLUMA_CG007052</name>
</gene>
<proteinExistence type="predicted"/>
<sequence length="99" mass="12153">MDNFNKNLTLECFYYLLLTSPYEHQNENGHRDYNSQCLFVREENVHDSMREEKPLRNLWSFSRQKKKEKKIILHLCQLTNYHIAPTHFRLMFADVDEMR</sequence>
<dbReference type="Proteomes" id="UP000183832">
    <property type="component" value="Unassembled WGS sequence"/>
</dbReference>
<reference evidence="1 2" key="1">
    <citation type="submission" date="2015-04" db="EMBL/GenBank/DDBJ databases">
        <authorList>
            <person name="Syromyatnikov M.Y."/>
            <person name="Popov V.N."/>
        </authorList>
    </citation>
    <scope>NUCLEOTIDE SEQUENCE [LARGE SCALE GENOMIC DNA]</scope>
</reference>
<protein>
    <submittedName>
        <fullName evidence="1">CLUMA_CG007052, isoform A</fullName>
    </submittedName>
</protein>
<dbReference type="EMBL" id="CVRI01000037">
    <property type="protein sequence ID" value="CRK93519.1"/>
    <property type="molecule type" value="Genomic_DNA"/>
</dbReference>
<organism evidence="1 2">
    <name type="scientific">Clunio marinus</name>
    <dbReference type="NCBI Taxonomy" id="568069"/>
    <lineage>
        <taxon>Eukaryota</taxon>
        <taxon>Metazoa</taxon>
        <taxon>Ecdysozoa</taxon>
        <taxon>Arthropoda</taxon>
        <taxon>Hexapoda</taxon>
        <taxon>Insecta</taxon>
        <taxon>Pterygota</taxon>
        <taxon>Neoptera</taxon>
        <taxon>Endopterygota</taxon>
        <taxon>Diptera</taxon>
        <taxon>Nematocera</taxon>
        <taxon>Chironomoidea</taxon>
        <taxon>Chironomidae</taxon>
        <taxon>Clunio</taxon>
    </lineage>
</organism>
<evidence type="ECO:0000313" key="2">
    <source>
        <dbReference type="Proteomes" id="UP000183832"/>
    </source>
</evidence>